<dbReference type="GO" id="GO:0008270">
    <property type="term" value="F:zinc ion binding"/>
    <property type="evidence" value="ECO:0007669"/>
    <property type="project" value="UniProtKB-KW"/>
</dbReference>
<dbReference type="FunFam" id="3.30.160.60:FF:001102">
    <property type="entry name" value="Transcription factor IIIA"/>
    <property type="match status" value="1"/>
</dbReference>
<feature type="domain" description="C2H2-type" evidence="11">
    <location>
        <begin position="343"/>
        <end position="366"/>
    </location>
</feature>
<dbReference type="PROSITE" id="PS00028">
    <property type="entry name" value="ZINC_FINGER_C2H2_1"/>
    <property type="match status" value="7"/>
</dbReference>
<evidence type="ECO:0000256" key="5">
    <source>
        <dbReference type="ARBA" id="ARBA00022833"/>
    </source>
</evidence>
<evidence type="ECO:0000256" key="4">
    <source>
        <dbReference type="ARBA" id="ARBA00022771"/>
    </source>
</evidence>
<dbReference type="EMBL" id="GBRD01001343">
    <property type="protein sequence ID" value="JAG64478.1"/>
    <property type="molecule type" value="Transcribed_RNA"/>
</dbReference>
<dbReference type="InterPro" id="IPR013087">
    <property type="entry name" value="Znf_C2H2_type"/>
</dbReference>
<evidence type="ECO:0000256" key="8">
    <source>
        <dbReference type="ARBA" id="ARBA00023163"/>
    </source>
</evidence>
<organism evidence="12">
    <name type="scientific">Lygus hesperus</name>
    <name type="common">Western plant bug</name>
    <dbReference type="NCBI Taxonomy" id="30085"/>
    <lineage>
        <taxon>Eukaryota</taxon>
        <taxon>Metazoa</taxon>
        <taxon>Ecdysozoa</taxon>
        <taxon>Arthropoda</taxon>
        <taxon>Hexapoda</taxon>
        <taxon>Insecta</taxon>
        <taxon>Pterygota</taxon>
        <taxon>Neoptera</taxon>
        <taxon>Paraneoptera</taxon>
        <taxon>Hemiptera</taxon>
        <taxon>Heteroptera</taxon>
        <taxon>Panheteroptera</taxon>
        <taxon>Cimicomorpha</taxon>
        <taxon>Miridae</taxon>
        <taxon>Mirini</taxon>
        <taxon>Lygus</taxon>
    </lineage>
</organism>
<evidence type="ECO:0000256" key="10">
    <source>
        <dbReference type="PROSITE-ProRule" id="PRU00042"/>
    </source>
</evidence>
<dbReference type="GO" id="GO:0000981">
    <property type="term" value="F:DNA-binding transcription factor activity, RNA polymerase II-specific"/>
    <property type="evidence" value="ECO:0007669"/>
    <property type="project" value="TreeGrafter"/>
</dbReference>
<dbReference type="Gene3D" id="3.30.160.60">
    <property type="entry name" value="Classic Zinc Finger"/>
    <property type="match status" value="7"/>
</dbReference>
<keyword evidence="4 10" id="KW-0863">Zinc-finger</keyword>
<keyword evidence="8" id="KW-0804">Transcription</keyword>
<keyword evidence="9" id="KW-0539">Nucleus</keyword>
<feature type="domain" description="C2H2-type" evidence="11">
    <location>
        <begin position="224"/>
        <end position="252"/>
    </location>
</feature>
<keyword evidence="2" id="KW-0479">Metal-binding</keyword>
<dbReference type="GO" id="GO:0005634">
    <property type="term" value="C:nucleus"/>
    <property type="evidence" value="ECO:0007669"/>
    <property type="project" value="UniProtKB-SubCell"/>
</dbReference>
<feature type="domain" description="C2H2-type" evidence="11">
    <location>
        <begin position="313"/>
        <end position="342"/>
    </location>
</feature>
<accession>A0A0K8TFV4</accession>
<comment type="subcellular location">
    <subcellularLocation>
        <location evidence="1">Nucleus</location>
    </subcellularLocation>
</comment>
<evidence type="ECO:0000256" key="9">
    <source>
        <dbReference type="ARBA" id="ARBA00023242"/>
    </source>
</evidence>
<protein>
    <recommendedName>
        <fullName evidence="11">C2H2-type domain-containing protein</fullName>
    </recommendedName>
</protein>
<dbReference type="Pfam" id="PF00096">
    <property type="entry name" value="zf-C2H2"/>
    <property type="match status" value="4"/>
</dbReference>
<dbReference type="FunFam" id="3.30.160.60:FF:000072">
    <property type="entry name" value="zinc finger protein 143 isoform X1"/>
    <property type="match status" value="1"/>
</dbReference>
<reference evidence="12" key="1">
    <citation type="submission" date="2014-09" db="EMBL/GenBank/DDBJ databases">
        <authorList>
            <person name="Magalhaes I.L.F."/>
            <person name="Oliveira U."/>
            <person name="Santos F.R."/>
            <person name="Vidigal T.H.D.A."/>
            <person name="Brescovit A.D."/>
            <person name="Santos A.J."/>
        </authorList>
    </citation>
    <scope>NUCLEOTIDE SEQUENCE</scope>
</reference>
<evidence type="ECO:0000256" key="6">
    <source>
        <dbReference type="ARBA" id="ARBA00023015"/>
    </source>
</evidence>
<dbReference type="FunFam" id="3.30.160.60:FF:000032">
    <property type="entry name" value="Krueppel-like factor 4"/>
    <property type="match status" value="1"/>
</dbReference>
<feature type="domain" description="C2H2-type" evidence="11">
    <location>
        <begin position="283"/>
        <end position="312"/>
    </location>
</feature>
<dbReference type="SMART" id="SM00355">
    <property type="entry name" value="ZnF_C2H2"/>
    <property type="match status" value="7"/>
</dbReference>
<keyword evidence="5" id="KW-0862">Zinc</keyword>
<name>A0A0K8TFV4_LYGHE</name>
<keyword evidence="7" id="KW-0238">DNA-binding</keyword>
<dbReference type="InterPro" id="IPR036236">
    <property type="entry name" value="Znf_C2H2_sf"/>
</dbReference>
<evidence type="ECO:0000256" key="7">
    <source>
        <dbReference type="ARBA" id="ARBA00023125"/>
    </source>
</evidence>
<evidence type="ECO:0000256" key="1">
    <source>
        <dbReference type="ARBA" id="ARBA00004123"/>
    </source>
</evidence>
<dbReference type="PROSITE" id="PS50157">
    <property type="entry name" value="ZINC_FINGER_C2H2_2"/>
    <property type="match status" value="7"/>
</dbReference>
<dbReference type="AlphaFoldDB" id="A0A0K8TFV4"/>
<keyword evidence="3" id="KW-0677">Repeat</keyword>
<evidence type="ECO:0000256" key="2">
    <source>
        <dbReference type="ARBA" id="ARBA00022723"/>
    </source>
</evidence>
<feature type="domain" description="C2H2-type" evidence="11">
    <location>
        <begin position="194"/>
        <end position="223"/>
    </location>
</feature>
<dbReference type="PANTHER" id="PTHR23235">
    <property type="entry name" value="KRUEPPEL-LIKE TRANSCRIPTION FACTOR"/>
    <property type="match status" value="1"/>
</dbReference>
<evidence type="ECO:0000313" key="12">
    <source>
        <dbReference type="EMBL" id="JAG64478.1"/>
    </source>
</evidence>
<keyword evidence="6" id="KW-0805">Transcription regulation</keyword>
<sequence length="390" mass="44135">MNSIDGEVETILLPADVEIVNLEGCEETDGFSESQTVITTVEQVDWTNIQLTVDPSVTEEYLEESEDDPIALHSIALENDIDESSLQTEEYPTQYVLVEDDGEEVDEDGSQQETPFLLFEDGTVTCIDQDLVLLLQPEDEEEEITTIDGVEYKRTREKKRLKSHVCKYDGCTRAYSSPHHLKVHERNHTNDRPYKCTFQSCNKKFNTDYSRKTHVRTHTGEKPYVCSFDCGKGFKTSGDLAKHIRTHTGERPFVCPLEGCEKSFVTSNACKVHLRIHTGEKPYVCQAEGCERGFSSPTNFKNHMRIHTGEKPYSCSVVGCNKKFTEYSSLYKHRLVHSPVKHYPCNFCSKVYRQLSSLSTHKRTVHGVVVSADGSELLLEQIISSLGSPS</sequence>
<evidence type="ECO:0000256" key="3">
    <source>
        <dbReference type="ARBA" id="ARBA00022737"/>
    </source>
</evidence>
<dbReference type="FunFam" id="3.30.160.60:FF:000071">
    <property type="entry name" value="Putative zinc finger protein 143"/>
    <property type="match status" value="1"/>
</dbReference>
<dbReference type="GO" id="GO:0000978">
    <property type="term" value="F:RNA polymerase II cis-regulatory region sequence-specific DNA binding"/>
    <property type="evidence" value="ECO:0007669"/>
    <property type="project" value="TreeGrafter"/>
</dbReference>
<dbReference type="SUPFAM" id="SSF57667">
    <property type="entry name" value="beta-beta-alpha zinc fingers"/>
    <property type="match status" value="4"/>
</dbReference>
<feature type="domain" description="C2H2-type" evidence="11">
    <location>
        <begin position="253"/>
        <end position="282"/>
    </location>
</feature>
<evidence type="ECO:0000259" key="11">
    <source>
        <dbReference type="PROSITE" id="PS50157"/>
    </source>
</evidence>
<proteinExistence type="predicted"/>
<dbReference type="FunFam" id="3.30.160.60:FF:000125">
    <property type="entry name" value="Putative zinc finger protein 143"/>
    <property type="match status" value="1"/>
</dbReference>
<feature type="domain" description="C2H2-type" evidence="11">
    <location>
        <begin position="164"/>
        <end position="193"/>
    </location>
</feature>